<reference evidence="2 3" key="1">
    <citation type="submission" date="2016-09" db="EMBL/GenBank/DDBJ databases">
        <title>Extensive genetic diversity and differential bi-allelic expression allows diatom success in the polar Southern Ocean.</title>
        <authorList>
            <consortium name="DOE Joint Genome Institute"/>
            <person name="Mock T."/>
            <person name="Otillar R.P."/>
            <person name="Strauss J."/>
            <person name="Dupont C."/>
            <person name="Frickenhaus S."/>
            <person name="Maumus F."/>
            <person name="Mcmullan M."/>
            <person name="Sanges R."/>
            <person name="Schmutz J."/>
            <person name="Toseland A."/>
            <person name="Valas R."/>
            <person name="Veluchamy A."/>
            <person name="Ward B.J."/>
            <person name="Allen A."/>
            <person name="Barry K."/>
            <person name="Falciatore A."/>
            <person name="Ferrante M."/>
            <person name="Fortunato A.E."/>
            <person name="Gloeckner G."/>
            <person name="Gruber A."/>
            <person name="Hipkin R."/>
            <person name="Janech M."/>
            <person name="Kroth P."/>
            <person name="Leese F."/>
            <person name="Lindquist E."/>
            <person name="Lyon B.R."/>
            <person name="Martin J."/>
            <person name="Mayer C."/>
            <person name="Parker M."/>
            <person name="Quesneville H."/>
            <person name="Raymond J."/>
            <person name="Uhlig C."/>
            <person name="Valentin K.U."/>
            <person name="Worden A.Z."/>
            <person name="Armbrust E.V."/>
            <person name="Bowler C."/>
            <person name="Green B."/>
            <person name="Moulton V."/>
            <person name="Van Oosterhout C."/>
            <person name="Grigoriev I."/>
        </authorList>
    </citation>
    <scope>NUCLEOTIDE SEQUENCE [LARGE SCALE GENOMIC DNA]</scope>
    <source>
        <strain evidence="2 3">CCMP1102</strain>
    </source>
</reference>
<protein>
    <submittedName>
        <fullName evidence="2">Uncharacterized protein</fullName>
    </submittedName>
</protein>
<accession>A0A1E7F3E1</accession>
<evidence type="ECO:0000256" key="1">
    <source>
        <dbReference type="SAM" id="Phobius"/>
    </source>
</evidence>
<dbReference type="InParanoid" id="A0A1E7F3E1"/>
<dbReference type="Proteomes" id="UP000095751">
    <property type="component" value="Unassembled WGS sequence"/>
</dbReference>
<dbReference type="AlphaFoldDB" id="A0A1E7F3E1"/>
<dbReference type="KEGG" id="fcy:FRACYDRAFT_270435"/>
<evidence type="ECO:0000313" key="3">
    <source>
        <dbReference type="Proteomes" id="UP000095751"/>
    </source>
</evidence>
<keyword evidence="1" id="KW-0472">Membrane</keyword>
<name>A0A1E7F3E1_9STRA</name>
<sequence length="61" mass="6608">MPLDPIFSLTLTLEILPSGLFLLVLTPLCGSVVAAITTSFCRLFTFLATICFPKNTFDLAV</sequence>
<keyword evidence="1" id="KW-0812">Transmembrane</keyword>
<dbReference type="EMBL" id="KV784364">
    <property type="protein sequence ID" value="OEU12692.1"/>
    <property type="molecule type" value="Genomic_DNA"/>
</dbReference>
<proteinExistence type="predicted"/>
<feature type="transmembrane region" description="Helical" evidence="1">
    <location>
        <begin position="20"/>
        <end position="44"/>
    </location>
</feature>
<organism evidence="2 3">
    <name type="scientific">Fragilariopsis cylindrus CCMP1102</name>
    <dbReference type="NCBI Taxonomy" id="635003"/>
    <lineage>
        <taxon>Eukaryota</taxon>
        <taxon>Sar</taxon>
        <taxon>Stramenopiles</taxon>
        <taxon>Ochrophyta</taxon>
        <taxon>Bacillariophyta</taxon>
        <taxon>Bacillariophyceae</taxon>
        <taxon>Bacillariophycidae</taxon>
        <taxon>Bacillariales</taxon>
        <taxon>Bacillariaceae</taxon>
        <taxon>Fragilariopsis</taxon>
    </lineage>
</organism>
<keyword evidence="3" id="KW-1185">Reference proteome</keyword>
<keyword evidence="1" id="KW-1133">Transmembrane helix</keyword>
<evidence type="ECO:0000313" key="2">
    <source>
        <dbReference type="EMBL" id="OEU12692.1"/>
    </source>
</evidence>
<gene>
    <name evidence="2" type="ORF">FRACYDRAFT_270435</name>
</gene>